<evidence type="ECO:0000313" key="4">
    <source>
        <dbReference type="Proteomes" id="UP001501195"/>
    </source>
</evidence>
<feature type="transmembrane region" description="Helical" evidence="2">
    <location>
        <begin position="31"/>
        <end position="51"/>
    </location>
</feature>
<reference evidence="4" key="1">
    <citation type="journal article" date="2019" name="Int. J. Syst. Evol. Microbiol.">
        <title>The Global Catalogue of Microorganisms (GCM) 10K type strain sequencing project: providing services to taxonomists for standard genome sequencing and annotation.</title>
        <authorList>
            <consortium name="The Broad Institute Genomics Platform"/>
            <consortium name="The Broad Institute Genome Sequencing Center for Infectious Disease"/>
            <person name="Wu L."/>
            <person name="Ma J."/>
        </authorList>
    </citation>
    <scope>NUCLEOTIDE SEQUENCE [LARGE SCALE GENOMIC DNA]</scope>
    <source>
        <strain evidence="4">JCM 18126</strain>
    </source>
</reference>
<feature type="region of interest" description="Disordered" evidence="1">
    <location>
        <begin position="1"/>
        <end position="22"/>
    </location>
</feature>
<proteinExistence type="predicted"/>
<sequence length="329" mass="34852">MSAATDRWLTQRASQQQRERTDPFDVMAERAAAAGVGVLIVTGFAASYTTLRDLAADVGGFPPWLAPVVPLSFDVGIIVLSLKVVLAARAGRSARLLRALVIALSTATVLANGAASHSITGWLLHAVPPAMFVICFETLAASARHTALTTRAGAQQKQSLPLARWLLAPRPTWRLWREHVLATALPPATWSEPEMVADLRLTAPSDERPGTCGTHGTPMLPVPETLQPETPEDAAGDTEPPDEELREPAPGPLEEAPADIPATAPAMGSLPTRLAVAVEAMRQEPDITAVALAEVLRAAGHAVSVRTAQRVRHEAHHHLTATHGPGESS</sequence>
<keyword evidence="2" id="KW-1133">Transmembrane helix</keyword>
<evidence type="ECO:0000313" key="3">
    <source>
        <dbReference type="EMBL" id="GAA4972493.1"/>
    </source>
</evidence>
<organism evidence="3 4">
    <name type="scientific">Kineococcus glutinatus</name>
    <dbReference type="NCBI Taxonomy" id="1070872"/>
    <lineage>
        <taxon>Bacteria</taxon>
        <taxon>Bacillati</taxon>
        <taxon>Actinomycetota</taxon>
        <taxon>Actinomycetes</taxon>
        <taxon>Kineosporiales</taxon>
        <taxon>Kineosporiaceae</taxon>
        <taxon>Kineococcus</taxon>
    </lineage>
</organism>
<dbReference type="InterPro" id="IPR021235">
    <property type="entry name" value="DUF2637"/>
</dbReference>
<accession>A0ABP9HK12</accession>
<dbReference type="RefSeq" id="WP_345711555.1">
    <property type="nucleotide sequence ID" value="NZ_BAABIL010000165.1"/>
</dbReference>
<feature type="compositionally biased region" description="Acidic residues" evidence="1">
    <location>
        <begin position="230"/>
        <end position="245"/>
    </location>
</feature>
<protein>
    <recommendedName>
        <fullName evidence="5">DUF2637 domain-containing protein</fullName>
    </recommendedName>
</protein>
<evidence type="ECO:0000256" key="1">
    <source>
        <dbReference type="SAM" id="MobiDB-lite"/>
    </source>
</evidence>
<keyword evidence="2" id="KW-0812">Transmembrane</keyword>
<evidence type="ECO:0000256" key="2">
    <source>
        <dbReference type="SAM" id="Phobius"/>
    </source>
</evidence>
<feature type="transmembrane region" description="Helical" evidence="2">
    <location>
        <begin position="96"/>
        <end position="116"/>
    </location>
</feature>
<dbReference type="EMBL" id="BAABIL010000165">
    <property type="protein sequence ID" value="GAA4972493.1"/>
    <property type="molecule type" value="Genomic_DNA"/>
</dbReference>
<keyword evidence="4" id="KW-1185">Reference proteome</keyword>
<gene>
    <name evidence="3" type="ORF">GCM10023225_12530</name>
</gene>
<comment type="caution">
    <text evidence="3">The sequence shown here is derived from an EMBL/GenBank/DDBJ whole genome shotgun (WGS) entry which is preliminary data.</text>
</comment>
<evidence type="ECO:0008006" key="5">
    <source>
        <dbReference type="Google" id="ProtNLM"/>
    </source>
</evidence>
<feature type="region of interest" description="Disordered" evidence="1">
    <location>
        <begin position="203"/>
        <end position="257"/>
    </location>
</feature>
<feature type="transmembrane region" description="Helical" evidence="2">
    <location>
        <begin position="63"/>
        <end position="84"/>
    </location>
</feature>
<name>A0ABP9HK12_9ACTN</name>
<keyword evidence="2" id="KW-0472">Membrane</keyword>
<dbReference type="Pfam" id="PF10935">
    <property type="entry name" value="DUF2637"/>
    <property type="match status" value="1"/>
</dbReference>
<dbReference type="Proteomes" id="UP001501195">
    <property type="component" value="Unassembled WGS sequence"/>
</dbReference>